<sequence>MNRRQLLTSGAGALILGAIAGCAPSKFKSYDGPPVTQIVVNKGARQMFLLSGPTVLKSYRFGLGWAPVGDKFFEGDGRTPEGNYFIDRRNPNSEYHLSIGISYPTPQEVAEAALVGRSAGSDIFIHGRGPEGNRKVGSNWDWTAGCITVSDKEMEDIYAMVRDGTPIQINP</sequence>
<keyword evidence="5 7" id="KW-0573">Peptidoglycan synthesis</keyword>
<dbReference type="Pfam" id="PF03734">
    <property type="entry name" value="YkuD"/>
    <property type="match status" value="1"/>
</dbReference>
<protein>
    <submittedName>
        <fullName evidence="9">L,D-transpeptidase family protein</fullName>
    </submittedName>
</protein>
<dbReference type="InterPro" id="IPR005490">
    <property type="entry name" value="LD_TPept_cat_dom"/>
</dbReference>
<evidence type="ECO:0000256" key="5">
    <source>
        <dbReference type="ARBA" id="ARBA00022984"/>
    </source>
</evidence>
<comment type="similarity">
    <text evidence="2">Belongs to the YkuD family.</text>
</comment>
<keyword evidence="6 7" id="KW-0961">Cell wall biogenesis/degradation</keyword>
<dbReference type="InterPro" id="IPR038063">
    <property type="entry name" value="Transpep_catalytic_dom"/>
</dbReference>
<evidence type="ECO:0000256" key="7">
    <source>
        <dbReference type="PROSITE-ProRule" id="PRU01373"/>
    </source>
</evidence>
<evidence type="ECO:0000256" key="2">
    <source>
        <dbReference type="ARBA" id="ARBA00005992"/>
    </source>
</evidence>
<dbReference type="RefSeq" id="WP_255328982.1">
    <property type="nucleotide sequence ID" value="NZ_JAKZEU010000002.1"/>
</dbReference>
<evidence type="ECO:0000256" key="6">
    <source>
        <dbReference type="ARBA" id="ARBA00023316"/>
    </source>
</evidence>
<gene>
    <name evidence="9" type="ORF">MLD63_06015</name>
</gene>
<keyword evidence="10" id="KW-1185">Reference proteome</keyword>
<comment type="pathway">
    <text evidence="1 7">Cell wall biogenesis; peptidoglycan biosynthesis.</text>
</comment>
<keyword evidence="4 7" id="KW-0133">Cell shape</keyword>
<proteinExistence type="inferred from homology"/>
<evidence type="ECO:0000313" key="9">
    <source>
        <dbReference type="EMBL" id="MCQ0969980.1"/>
    </source>
</evidence>
<dbReference type="PROSITE" id="PS52029">
    <property type="entry name" value="LD_TPASE"/>
    <property type="match status" value="1"/>
</dbReference>
<evidence type="ECO:0000259" key="8">
    <source>
        <dbReference type="PROSITE" id="PS52029"/>
    </source>
</evidence>
<name>A0ABT1MNW3_9RHOB</name>
<accession>A0ABT1MNW3</accession>
<feature type="active site" description="Nucleophile" evidence="7">
    <location>
        <position position="146"/>
    </location>
</feature>
<dbReference type="EMBL" id="JAKZEU010000002">
    <property type="protein sequence ID" value="MCQ0969980.1"/>
    <property type="molecule type" value="Genomic_DNA"/>
</dbReference>
<dbReference type="CDD" id="cd16913">
    <property type="entry name" value="YkuD_like"/>
    <property type="match status" value="1"/>
</dbReference>
<dbReference type="PANTHER" id="PTHR36699">
    <property type="entry name" value="LD-TRANSPEPTIDASE"/>
    <property type="match status" value="1"/>
</dbReference>
<dbReference type="PROSITE" id="PS51257">
    <property type="entry name" value="PROKAR_LIPOPROTEIN"/>
    <property type="match status" value="1"/>
</dbReference>
<evidence type="ECO:0000256" key="4">
    <source>
        <dbReference type="ARBA" id="ARBA00022960"/>
    </source>
</evidence>
<dbReference type="SUPFAM" id="SSF141523">
    <property type="entry name" value="L,D-transpeptidase catalytic domain-like"/>
    <property type="match status" value="1"/>
</dbReference>
<feature type="domain" description="L,D-TPase catalytic" evidence="8">
    <location>
        <begin position="36"/>
        <end position="170"/>
    </location>
</feature>
<evidence type="ECO:0000313" key="10">
    <source>
        <dbReference type="Proteomes" id="UP001203945"/>
    </source>
</evidence>
<dbReference type="Proteomes" id="UP001203945">
    <property type="component" value="Unassembled WGS sequence"/>
</dbReference>
<keyword evidence="3" id="KW-0808">Transferase</keyword>
<reference evidence="9 10" key="1">
    <citation type="submission" date="2022-03" db="EMBL/GenBank/DDBJ databases">
        <authorList>
            <person name="He Y."/>
        </authorList>
    </citation>
    <scope>NUCLEOTIDE SEQUENCE [LARGE SCALE GENOMIC DNA]</scope>
    <source>
        <strain evidence="9 10">TK19116</strain>
    </source>
</reference>
<dbReference type="Gene3D" id="2.40.440.10">
    <property type="entry name" value="L,D-transpeptidase catalytic domain-like"/>
    <property type="match status" value="1"/>
</dbReference>
<feature type="active site" description="Proton donor/acceptor" evidence="7">
    <location>
        <position position="126"/>
    </location>
</feature>
<comment type="caution">
    <text evidence="9">The sequence shown here is derived from an EMBL/GenBank/DDBJ whole genome shotgun (WGS) entry which is preliminary data.</text>
</comment>
<evidence type="ECO:0000256" key="3">
    <source>
        <dbReference type="ARBA" id="ARBA00022679"/>
    </source>
</evidence>
<organism evidence="9 10">
    <name type="scientific">Paracoccus albicereus</name>
    <dbReference type="NCBI Taxonomy" id="2922394"/>
    <lineage>
        <taxon>Bacteria</taxon>
        <taxon>Pseudomonadati</taxon>
        <taxon>Pseudomonadota</taxon>
        <taxon>Alphaproteobacteria</taxon>
        <taxon>Rhodobacterales</taxon>
        <taxon>Paracoccaceae</taxon>
        <taxon>Paracoccus</taxon>
    </lineage>
</organism>
<dbReference type="PANTHER" id="PTHR36699:SF1">
    <property type="entry name" value="L,D-TRANSPEPTIDASE YAFK-RELATED"/>
    <property type="match status" value="1"/>
</dbReference>
<evidence type="ECO:0000256" key="1">
    <source>
        <dbReference type="ARBA" id="ARBA00004752"/>
    </source>
</evidence>